<dbReference type="InterPro" id="IPR009057">
    <property type="entry name" value="Homeodomain-like_sf"/>
</dbReference>
<evidence type="ECO:0000259" key="6">
    <source>
        <dbReference type="PROSITE" id="PS50983"/>
    </source>
</evidence>
<sequence length="533" mass="57564">MSFIIREGGQSGQSSQGGPAPAAVLVHIGEAAVDGEIAAPASPELKMLAVVRGSGRYLAENEAGTLSPGDCLLAAPGAEVALIGALGNGLRGFELRFALASSGDGDPWPESRNVVKCSGGSTWGELGRALSDWRSSDPFDRMQAGIDCQQTLLNALRAAGRLAEDDGARLRSAVAALERSFGEPVDLDALAGQSGLSRWQFGARFKALTGRSPSAYLTDLRISHAKRLMLETRLRVRDIAQRCGYRDEYYFSRAFKRATGIAPSDYRLRMADSPRVYAIQYTGELLTLGIKPVASSPEVLPLFGDAAQGVDAMESPPDPQRLTSLKPDLIVFPSYLTSSQSAGLGSVAPAFEFAWDEDVYSRLRRMGDLLGRREAAERWISSYEAKAKETRGRLGDAARAGRTATAFVFHHGGLFVYLDRHFGHTLYRGLGYEAPESVRALILGTKAANWVRIVIEDMPRYAGDLVCLALPDAGGLSEEASGRYILRTSHWNGLRAVAEGRAYVMNDSWGNYNPITLESHLGEMERLLGQGGM</sequence>
<keyword evidence="8" id="KW-1185">Reference proteome</keyword>
<protein>
    <submittedName>
        <fullName evidence="7">AraC family transcriptional regulator</fullName>
    </submittedName>
</protein>
<dbReference type="PROSITE" id="PS00041">
    <property type="entry name" value="HTH_ARAC_FAMILY_1"/>
    <property type="match status" value="1"/>
</dbReference>
<dbReference type="InterPro" id="IPR002491">
    <property type="entry name" value="ABC_transptr_periplasmic_BD"/>
</dbReference>
<proteinExistence type="predicted"/>
<dbReference type="InterPro" id="IPR020449">
    <property type="entry name" value="Tscrpt_reg_AraC-type_HTH"/>
</dbReference>
<dbReference type="InterPro" id="IPR018062">
    <property type="entry name" value="HTH_AraC-typ_CS"/>
</dbReference>
<accession>A0ABT6TI94</accession>
<dbReference type="PANTHER" id="PTHR46796">
    <property type="entry name" value="HTH-TYPE TRANSCRIPTIONAL ACTIVATOR RHAS-RELATED"/>
    <property type="match status" value="1"/>
</dbReference>
<feature type="region of interest" description="Disordered" evidence="4">
    <location>
        <begin position="1"/>
        <end position="20"/>
    </location>
</feature>
<comment type="caution">
    <text evidence="7">The sequence shown here is derived from an EMBL/GenBank/DDBJ whole genome shotgun (WGS) entry which is preliminary data.</text>
</comment>
<evidence type="ECO:0000256" key="2">
    <source>
        <dbReference type="ARBA" id="ARBA00023125"/>
    </source>
</evidence>
<dbReference type="RefSeq" id="WP_282909278.1">
    <property type="nucleotide sequence ID" value="NZ_JAGRPV010000001.1"/>
</dbReference>
<dbReference type="SUPFAM" id="SSF53807">
    <property type="entry name" value="Helical backbone' metal receptor"/>
    <property type="match status" value="1"/>
</dbReference>
<dbReference type="PRINTS" id="PR00032">
    <property type="entry name" value="HTHARAC"/>
</dbReference>
<dbReference type="Gene3D" id="1.10.10.60">
    <property type="entry name" value="Homeodomain-like"/>
    <property type="match status" value="2"/>
</dbReference>
<dbReference type="InterPro" id="IPR050204">
    <property type="entry name" value="AraC_XylS_family_regulators"/>
</dbReference>
<dbReference type="Gene3D" id="3.40.50.1980">
    <property type="entry name" value="Nitrogenase molybdenum iron protein domain"/>
    <property type="match status" value="2"/>
</dbReference>
<evidence type="ECO:0000256" key="3">
    <source>
        <dbReference type="ARBA" id="ARBA00023163"/>
    </source>
</evidence>
<dbReference type="PANTHER" id="PTHR46796:SF13">
    <property type="entry name" value="HTH-TYPE TRANSCRIPTIONAL ACTIVATOR RHAS"/>
    <property type="match status" value="1"/>
</dbReference>
<dbReference type="PROSITE" id="PS01124">
    <property type="entry name" value="HTH_ARAC_FAMILY_2"/>
    <property type="match status" value="1"/>
</dbReference>
<keyword evidence="2" id="KW-0238">DNA-binding</keyword>
<dbReference type="Pfam" id="PF12833">
    <property type="entry name" value="HTH_18"/>
    <property type="match status" value="1"/>
</dbReference>
<evidence type="ECO:0000259" key="5">
    <source>
        <dbReference type="PROSITE" id="PS01124"/>
    </source>
</evidence>
<feature type="domain" description="HTH araC/xylS-type" evidence="5">
    <location>
        <begin position="171"/>
        <end position="269"/>
    </location>
</feature>
<dbReference type="SUPFAM" id="SSF46689">
    <property type="entry name" value="Homeodomain-like"/>
    <property type="match status" value="2"/>
</dbReference>
<dbReference type="PROSITE" id="PS50983">
    <property type="entry name" value="FE_B12_PBP"/>
    <property type="match status" value="1"/>
</dbReference>
<evidence type="ECO:0000256" key="1">
    <source>
        <dbReference type="ARBA" id="ARBA00023015"/>
    </source>
</evidence>
<dbReference type="EMBL" id="JAGRPV010000001">
    <property type="protein sequence ID" value="MDI4646424.1"/>
    <property type="molecule type" value="Genomic_DNA"/>
</dbReference>
<evidence type="ECO:0000313" key="8">
    <source>
        <dbReference type="Proteomes" id="UP001161691"/>
    </source>
</evidence>
<feature type="domain" description="Fe/B12 periplasmic-binding" evidence="6">
    <location>
        <begin position="273"/>
        <end position="532"/>
    </location>
</feature>
<name>A0ABT6TI94_9BACL</name>
<dbReference type="Proteomes" id="UP001161691">
    <property type="component" value="Unassembled WGS sequence"/>
</dbReference>
<evidence type="ECO:0000313" key="7">
    <source>
        <dbReference type="EMBL" id="MDI4646424.1"/>
    </source>
</evidence>
<keyword evidence="3" id="KW-0804">Transcription</keyword>
<organism evidence="7 8">
    <name type="scientific">Cohnella hashimotonis</name>
    <dbReference type="NCBI Taxonomy" id="2826895"/>
    <lineage>
        <taxon>Bacteria</taxon>
        <taxon>Bacillati</taxon>
        <taxon>Bacillota</taxon>
        <taxon>Bacilli</taxon>
        <taxon>Bacillales</taxon>
        <taxon>Paenibacillaceae</taxon>
        <taxon>Cohnella</taxon>
    </lineage>
</organism>
<reference evidence="7" key="1">
    <citation type="submission" date="2023-04" db="EMBL/GenBank/DDBJ databases">
        <title>Comparative genomic analysis of Cohnella hashimotonis sp. nov., isolated from the International Space Station.</title>
        <authorList>
            <person name="Venkateswaran K."/>
            <person name="Simpson A."/>
        </authorList>
    </citation>
    <scope>NUCLEOTIDE SEQUENCE</scope>
    <source>
        <strain evidence="7">F6_2S_P_1</strain>
    </source>
</reference>
<dbReference type="SMART" id="SM00342">
    <property type="entry name" value="HTH_ARAC"/>
    <property type="match status" value="1"/>
</dbReference>
<evidence type="ECO:0000256" key="4">
    <source>
        <dbReference type="SAM" id="MobiDB-lite"/>
    </source>
</evidence>
<keyword evidence="1" id="KW-0805">Transcription regulation</keyword>
<dbReference type="InterPro" id="IPR018060">
    <property type="entry name" value="HTH_AraC"/>
</dbReference>
<gene>
    <name evidence="7" type="ORF">KB449_15700</name>
</gene>
<dbReference type="Pfam" id="PF01497">
    <property type="entry name" value="Peripla_BP_2"/>
    <property type="match status" value="1"/>
</dbReference>